<evidence type="ECO:0000313" key="2">
    <source>
        <dbReference type="Proteomes" id="UP000807306"/>
    </source>
</evidence>
<name>A0A9P6JTM6_9AGAR</name>
<reference evidence="1" key="1">
    <citation type="submission" date="2020-11" db="EMBL/GenBank/DDBJ databases">
        <authorList>
            <consortium name="DOE Joint Genome Institute"/>
            <person name="Ahrendt S."/>
            <person name="Riley R."/>
            <person name="Andreopoulos W."/>
            <person name="Labutti K."/>
            <person name="Pangilinan J."/>
            <person name="Ruiz-Duenas F.J."/>
            <person name="Barrasa J.M."/>
            <person name="Sanchez-Garcia M."/>
            <person name="Camarero S."/>
            <person name="Miyauchi S."/>
            <person name="Serrano A."/>
            <person name="Linde D."/>
            <person name="Babiker R."/>
            <person name="Drula E."/>
            <person name="Ayuso-Fernandez I."/>
            <person name="Pacheco R."/>
            <person name="Padilla G."/>
            <person name="Ferreira P."/>
            <person name="Barriuso J."/>
            <person name="Kellner H."/>
            <person name="Castanera R."/>
            <person name="Alfaro M."/>
            <person name="Ramirez L."/>
            <person name="Pisabarro A.G."/>
            <person name="Kuo A."/>
            <person name="Tritt A."/>
            <person name="Lipzen A."/>
            <person name="He G."/>
            <person name="Yan M."/>
            <person name="Ng V."/>
            <person name="Cullen D."/>
            <person name="Martin F."/>
            <person name="Rosso M.-N."/>
            <person name="Henrissat B."/>
            <person name="Hibbett D."/>
            <person name="Martinez A.T."/>
            <person name="Grigoriev I.V."/>
        </authorList>
    </citation>
    <scope>NUCLEOTIDE SEQUENCE</scope>
    <source>
        <strain evidence="1">CBS 506.95</strain>
    </source>
</reference>
<evidence type="ECO:0000313" key="1">
    <source>
        <dbReference type="EMBL" id="KAF9533312.1"/>
    </source>
</evidence>
<organism evidence="1 2">
    <name type="scientific">Crepidotus variabilis</name>
    <dbReference type="NCBI Taxonomy" id="179855"/>
    <lineage>
        <taxon>Eukaryota</taxon>
        <taxon>Fungi</taxon>
        <taxon>Dikarya</taxon>
        <taxon>Basidiomycota</taxon>
        <taxon>Agaricomycotina</taxon>
        <taxon>Agaricomycetes</taxon>
        <taxon>Agaricomycetidae</taxon>
        <taxon>Agaricales</taxon>
        <taxon>Agaricineae</taxon>
        <taxon>Crepidotaceae</taxon>
        <taxon>Crepidotus</taxon>
    </lineage>
</organism>
<sequence length="137" mass="15505">MVAHRHLPTPCKNTLRFRPFVDSSDPHLPSGLSLSIERNRTPEFNFAEHQGVEEFKDISTSNSWELEKKHSLLGEALFSFSLTTFIKTTPAIEKIKVTESVQTYYYQADKPARDAPSTGLSAYHRDSTCCAITLQRS</sequence>
<dbReference type="AlphaFoldDB" id="A0A9P6JTM6"/>
<accession>A0A9P6JTM6</accession>
<gene>
    <name evidence="1" type="ORF">CPB83DRAFT_832363</name>
</gene>
<keyword evidence="2" id="KW-1185">Reference proteome</keyword>
<dbReference type="EMBL" id="MU157829">
    <property type="protein sequence ID" value="KAF9533312.1"/>
    <property type="molecule type" value="Genomic_DNA"/>
</dbReference>
<proteinExistence type="predicted"/>
<protein>
    <submittedName>
        <fullName evidence="1">Uncharacterized protein</fullName>
    </submittedName>
</protein>
<dbReference type="Proteomes" id="UP000807306">
    <property type="component" value="Unassembled WGS sequence"/>
</dbReference>
<comment type="caution">
    <text evidence="1">The sequence shown here is derived from an EMBL/GenBank/DDBJ whole genome shotgun (WGS) entry which is preliminary data.</text>
</comment>